<evidence type="ECO:0000256" key="2">
    <source>
        <dbReference type="ARBA" id="ARBA00022679"/>
    </source>
</evidence>
<evidence type="ECO:0000256" key="4">
    <source>
        <dbReference type="ARBA" id="ARBA00038314"/>
    </source>
</evidence>
<keyword evidence="2" id="KW-0808">Transferase</keyword>
<comment type="similarity">
    <text evidence="4">Belongs to the class I-like SAM-binding methyltransferase superfamily.</text>
</comment>
<evidence type="ECO:0008006" key="6">
    <source>
        <dbReference type="Google" id="ProtNLM"/>
    </source>
</evidence>
<keyword evidence="3" id="KW-0949">S-adenosyl-L-methionine</keyword>
<dbReference type="Proteomes" id="UP000292957">
    <property type="component" value="Unassembled WGS sequence"/>
</dbReference>
<dbReference type="OrthoDB" id="2094832at2759"/>
<comment type="pathway">
    <text evidence="1">Secondary metabolite biosynthesis.</text>
</comment>
<gene>
    <name evidence="5" type="ORF">BD311DRAFT_778239</name>
</gene>
<dbReference type="PANTHER" id="PTHR35897">
    <property type="entry name" value="METHYLTRANSFERASE AUSD"/>
    <property type="match status" value="1"/>
</dbReference>
<evidence type="ECO:0000256" key="1">
    <source>
        <dbReference type="ARBA" id="ARBA00005179"/>
    </source>
</evidence>
<organism evidence="5">
    <name type="scientific">Dichomitus squalens</name>
    <dbReference type="NCBI Taxonomy" id="114155"/>
    <lineage>
        <taxon>Eukaryota</taxon>
        <taxon>Fungi</taxon>
        <taxon>Dikarya</taxon>
        <taxon>Basidiomycota</taxon>
        <taxon>Agaricomycotina</taxon>
        <taxon>Agaricomycetes</taxon>
        <taxon>Polyporales</taxon>
        <taxon>Polyporaceae</taxon>
        <taxon>Dichomitus</taxon>
    </lineage>
</organism>
<dbReference type="EMBL" id="ML143421">
    <property type="protein sequence ID" value="TBU28489.1"/>
    <property type="molecule type" value="Genomic_DNA"/>
</dbReference>
<sequence length="288" mass="32513">MVYSESPVATELIPPLDPELLSLSDAESSFLRSTTSLNDDELRKRILDIQKREEYPYPCVRAFHFVNLMMAANPIYPAVLEAGKTDRTLFLDLGCHMGTDLRKLVYDGYPASNVVGCDLRQEYFDFGYELFGDRDRCPIRFFAGNIFDLPDVAAHTAVVQETHPPSLASVNNLSQLRGNLTHLHRGATQYQLAIRLALLLKRKPGAIVFGRHHGLEHAGKVDDHLGRDRYAHSETSWPALWKKVFIEVEGEAFVDKIVVGAKLTDGFTPNVFGAKKQHRMLYWSVQIV</sequence>
<dbReference type="InterPro" id="IPR029063">
    <property type="entry name" value="SAM-dependent_MTases_sf"/>
</dbReference>
<evidence type="ECO:0000256" key="3">
    <source>
        <dbReference type="ARBA" id="ARBA00022691"/>
    </source>
</evidence>
<accession>A0A4Q9MLN9</accession>
<dbReference type="Gene3D" id="3.40.50.150">
    <property type="entry name" value="Vaccinia Virus protein VP39"/>
    <property type="match status" value="1"/>
</dbReference>
<dbReference type="InterPro" id="IPR051654">
    <property type="entry name" value="Meroterpenoid_MTases"/>
</dbReference>
<reference evidence="5" key="1">
    <citation type="submission" date="2019-01" db="EMBL/GenBank/DDBJ databases">
        <title>Draft genome sequences of three monokaryotic isolates of the white-rot basidiomycete fungus Dichomitus squalens.</title>
        <authorList>
            <consortium name="DOE Joint Genome Institute"/>
            <person name="Lopez S.C."/>
            <person name="Andreopoulos B."/>
            <person name="Pangilinan J."/>
            <person name="Lipzen A."/>
            <person name="Riley R."/>
            <person name="Ahrendt S."/>
            <person name="Ng V."/>
            <person name="Barry K."/>
            <person name="Daum C."/>
            <person name="Grigoriev I.V."/>
            <person name="Hilden K.S."/>
            <person name="Makela M.R."/>
            <person name="de Vries R.P."/>
        </authorList>
    </citation>
    <scope>NUCLEOTIDE SEQUENCE [LARGE SCALE GENOMIC DNA]</scope>
    <source>
        <strain evidence="5">OM18370.1</strain>
    </source>
</reference>
<dbReference type="AlphaFoldDB" id="A0A4Q9MLN9"/>
<protein>
    <recommendedName>
        <fullName evidence="6">Methyltransferase domain-containing protein</fullName>
    </recommendedName>
</protein>
<dbReference type="PANTHER" id="PTHR35897:SF1">
    <property type="entry name" value="METHYLTRANSFERASE AUSD"/>
    <property type="match status" value="1"/>
</dbReference>
<proteinExistence type="inferred from homology"/>
<evidence type="ECO:0000313" key="5">
    <source>
        <dbReference type="EMBL" id="TBU28489.1"/>
    </source>
</evidence>
<dbReference type="SUPFAM" id="SSF53335">
    <property type="entry name" value="S-adenosyl-L-methionine-dependent methyltransferases"/>
    <property type="match status" value="1"/>
</dbReference>
<name>A0A4Q9MLN9_9APHY</name>
<dbReference type="GO" id="GO:0016740">
    <property type="term" value="F:transferase activity"/>
    <property type="evidence" value="ECO:0007669"/>
    <property type="project" value="UniProtKB-KW"/>
</dbReference>